<evidence type="ECO:0000313" key="1">
    <source>
        <dbReference type="EMBL" id="MBK1836901.1"/>
    </source>
</evidence>
<comment type="caution">
    <text evidence="1">The sequence shown here is derived from an EMBL/GenBank/DDBJ whole genome shotgun (WGS) entry which is preliminary data.</text>
</comment>
<dbReference type="RefSeq" id="WP_200191092.1">
    <property type="nucleotide sequence ID" value="NZ_JAENHM010000020.1"/>
</dbReference>
<dbReference type="EMBL" id="JAENHM010000020">
    <property type="protein sequence ID" value="MBK1836901.1"/>
    <property type="molecule type" value="Genomic_DNA"/>
</dbReference>
<name>A0ABS1F0G2_9PROT</name>
<proteinExistence type="predicted"/>
<accession>A0ABS1F0G2</accession>
<evidence type="ECO:0000313" key="2">
    <source>
        <dbReference type="Proteomes" id="UP000652760"/>
    </source>
</evidence>
<organism evidence="1 2">
    <name type="scientific">Azospirillum endophyticum</name>
    <dbReference type="NCBI Taxonomy" id="2800326"/>
    <lineage>
        <taxon>Bacteria</taxon>
        <taxon>Pseudomonadati</taxon>
        <taxon>Pseudomonadota</taxon>
        <taxon>Alphaproteobacteria</taxon>
        <taxon>Rhodospirillales</taxon>
        <taxon>Azospirillaceae</taxon>
        <taxon>Azospirillum</taxon>
    </lineage>
</organism>
<dbReference type="Proteomes" id="UP000652760">
    <property type="component" value="Unassembled WGS sequence"/>
</dbReference>
<gene>
    <name evidence="1" type="ORF">JHL17_05700</name>
</gene>
<protein>
    <submittedName>
        <fullName evidence="1">Uncharacterized protein</fullName>
    </submittedName>
</protein>
<keyword evidence="2" id="KW-1185">Reference proteome</keyword>
<reference evidence="2" key="1">
    <citation type="submission" date="2021-01" db="EMBL/GenBank/DDBJ databases">
        <title>Genome public.</title>
        <authorList>
            <person name="Liu C."/>
            <person name="Sun Q."/>
        </authorList>
    </citation>
    <scope>NUCLEOTIDE SEQUENCE [LARGE SCALE GENOMIC DNA]</scope>
    <source>
        <strain evidence="2">YIM B02556</strain>
    </source>
</reference>
<sequence>MVFAVIAFSHMVIQRLRTVGSHRRQAATAIGLFGLGSDTALAEVVGMLVEVRVMRSIFHIIKAAKP</sequence>